<gene>
    <name evidence="2" type="ORF">SAMN05661044_03527</name>
</gene>
<dbReference type="STRING" id="407022.SAMN05661044_03527"/>
<evidence type="ECO:0000313" key="2">
    <source>
        <dbReference type="EMBL" id="SEL84108.1"/>
    </source>
</evidence>
<dbReference type="Gene3D" id="3.10.310.50">
    <property type="match status" value="1"/>
</dbReference>
<evidence type="ECO:0000313" key="3">
    <source>
        <dbReference type="Proteomes" id="UP000199421"/>
    </source>
</evidence>
<dbReference type="PANTHER" id="PTHR30373:SF8">
    <property type="entry name" value="BLL7265 PROTEIN"/>
    <property type="match status" value="1"/>
</dbReference>
<sequence>MDIFNSEEQEHISHAIGLAEANTSGEIRVCIERTCEQDVLERAASCFNKLGMHKTNLHNGVLVYLSVDDHKFAIIGDTGINNKVEEGFWDTTKEKMLAHFKSGDLVNGLIAGITCAGEKLKILFPSAHDDVNELPNDIVFMNRQK</sequence>
<dbReference type="OrthoDB" id="9786161at2"/>
<dbReference type="EMBL" id="FOAF01000004">
    <property type="protein sequence ID" value="SEL84108.1"/>
    <property type="molecule type" value="Genomic_DNA"/>
</dbReference>
<organism evidence="2 3">
    <name type="scientific">Olivibacter domesticus</name>
    <name type="common">Pseudosphingobacterium domesticum</name>
    <dbReference type="NCBI Taxonomy" id="407022"/>
    <lineage>
        <taxon>Bacteria</taxon>
        <taxon>Pseudomonadati</taxon>
        <taxon>Bacteroidota</taxon>
        <taxon>Sphingobacteriia</taxon>
        <taxon>Sphingobacteriales</taxon>
        <taxon>Sphingobacteriaceae</taxon>
        <taxon>Olivibacter</taxon>
    </lineage>
</organism>
<dbReference type="InterPro" id="IPR007621">
    <property type="entry name" value="TPM_dom"/>
</dbReference>
<dbReference type="RefSeq" id="WP_093326759.1">
    <property type="nucleotide sequence ID" value="NZ_FOAF01000004.1"/>
</dbReference>
<evidence type="ECO:0000259" key="1">
    <source>
        <dbReference type="Pfam" id="PF04536"/>
    </source>
</evidence>
<feature type="domain" description="TPM" evidence="1">
    <location>
        <begin position="2"/>
        <end position="114"/>
    </location>
</feature>
<protein>
    <submittedName>
        <fullName evidence="2">TLP18.3, Psb32 and MOLO-1 founding protein of phosphatase</fullName>
    </submittedName>
</protein>
<dbReference type="Proteomes" id="UP000199421">
    <property type="component" value="Unassembled WGS sequence"/>
</dbReference>
<reference evidence="3" key="1">
    <citation type="submission" date="2016-10" db="EMBL/GenBank/DDBJ databases">
        <authorList>
            <person name="Varghese N."/>
            <person name="Submissions S."/>
        </authorList>
    </citation>
    <scope>NUCLEOTIDE SEQUENCE [LARGE SCALE GENOMIC DNA]</scope>
    <source>
        <strain evidence="3">DSM 18733</strain>
    </source>
</reference>
<dbReference type="PANTHER" id="PTHR30373">
    <property type="entry name" value="UPF0603 PROTEIN YGCG"/>
    <property type="match status" value="1"/>
</dbReference>
<name>A0A1H7THF1_OLID1</name>
<proteinExistence type="predicted"/>
<keyword evidence="3" id="KW-1185">Reference proteome</keyword>
<accession>A0A1H7THF1</accession>
<dbReference type="AlphaFoldDB" id="A0A1H7THF1"/>
<dbReference type="Pfam" id="PF04536">
    <property type="entry name" value="TPM_phosphatase"/>
    <property type="match status" value="1"/>
</dbReference>